<dbReference type="PANTHER" id="PTHR11638:SF145">
    <property type="entry name" value="CLPA_B PROTEASE ATP BINDING SUBUNIT-RELATED"/>
    <property type="match status" value="1"/>
</dbReference>
<evidence type="ECO:0000259" key="4">
    <source>
        <dbReference type="SMART" id="SM01086"/>
    </source>
</evidence>
<dbReference type="InterPro" id="IPR050130">
    <property type="entry name" value="ClpA_ClpB"/>
</dbReference>
<dbReference type="GO" id="GO:0016887">
    <property type="term" value="F:ATP hydrolysis activity"/>
    <property type="evidence" value="ECO:0007669"/>
    <property type="project" value="TreeGrafter"/>
</dbReference>
<dbReference type="PANTHER" id="PTHR11638">
    <property type="entry name" value="ATP-DEPENDENT CLP PROTEASE"/>
    <property type="match status" value="1"/>
</dbReference>
<evidence type="ECO:0000313" key="6">
    <source>
        <dbReference type="Proteomes" id="UP000246073"/>
    </source>
</evidence>
<keyword evidence="1" id="KW-0547">Nucleotide-binding</keyword>
<keyword evidence="2 5" id="KW-0067">ATP-binding</keyword>
<dbReference type="GO" id="GO:0006508">
    <property type="term" value="P:proteolysis"/>
    <property type="evidence" value="ECO:0007669"/>
    <property type="project" value="UniProtKB-KW"/>
</dbReference>
<evidence type="ECO:0000256" key="1">
    <source>
        <dbReference type="ARBA" id="ARBA00022741"/>
    </source>
</evidence>
<accession>A0A2P9HET7</accession>
<dbReference type="GO" id="GO:0005524">
    <property type="term" value="F:ATP binding"/>
    <property type="evidence" value="ECO:0007669"/>
    <property type="project" value="UniProtKB-KW"/>
</dbReference>
<proteinExistence type="predicted"/>
<evidence type="ECO:0000256" key="3">
    <source>
        <dbReference type="SAM" id="MobiDB-lite"/>
    </source>
</evidence>
<protein>
    <submittedName>
        <fullName evidence="5">ATP-dependent Clp protease ATP-binding subunit ClpA</fullName>
    </submittedName>
</protein>
<dbReference type="SMART" id="SM01086">
    <property type="entry name" value="ClpB_D2-small"/>
    <property type="match status" value="1"/>
</dbReference>
<feature type="region of interest" description="Disordered" evidence="3">
    <location>
        <begin position="127"/>
        <end position="180"/>
    </location>
</feature>
<sequence>MSALRSHFRPEFLNRIDEIIIFDALDKAQIEAIVRLQLDRVASTAQGQDIELVFDESLVKHLSSEGYQPEYGARELRRQIRNLLETKLAKAMLKGDIKEGNRGVCAYDPEKAEVTFELKQAALPAQPTKLAKGAGKKKKTKKTEDERKRHADELLDEALLESFPASDAPSVTRDRPYDQG</sequence>
<evidence type="ECO:0000256" key="2">
    <source>
        <dbReference type="ARBA" id="ARBA00022840"/>
    </source>
</evidence>
<dbReference type="Proteomes" id="UP000246073">
    <property type="component" value="Unassembled WGS sequence"/>
</dbReference>
<reference evidence="6" key="1">
    <citation type="submission" date="2017-12" db="EMBL/GenBank/DDBJ databases">
        <authorList>
            <person name="Diaz M."/>
        </authorList>
    </citation>
    <scope>NUCLEOTIDE SEQUENCE [LARGE SCALE GENOMIC DNA]</scope>
    <source>
        <strain evidence="6">FI11154</strain>
    </source>
</reference>
<feature type="domain" description="Clp ATPase C-terminal" evidence="4">
    <location>
        <begin position="25"/>
        <end position="116"/>
    </location>
</feature>
<evidence type="ECO:0000313" key="5">
    <source>
        <dbReference type="EMBL" id="SPL62634.1"/>
    </source>
</evidence>
<feature type="compositionally biased region" description="Basic and acidic residues" evidence="3">
    <location>
        <begin position="142"/>
        <end position="153"/>
    </location>
</feature>
<dbReference type="SUPFAM" id="SSF52540">
    <property type="entry name" value="P-loop containing nucleoside triphosphate hydrolases"/>
    <property type="match status" value="1"/>
</dbReference>
<dbReference type="Pfam" id="PF10431">
    <property type="entry name" value="ClpB_D2-small"/>
    <property type="match status" value="1"/>
</dbReference>
<name>A0A2P9HET7_9HYPH</name>
<dbReference type="EMBL" id="OOFM01000003">
    <property type="protein sequence ID" value="SPL62634.1"/>
    <property type="molecule type" value="Genomic_DNA"/>
</dbReference>
<dbReference type="GO" id="GO:0034605">
    <property type="term" value="P:cellular response to heat"/>
    <property type="evidence" value="ECO:0007669"/>
    <property type="project" value="TreeGrafter"/>
</dbReference>
<gene>
    <name evidence="5" type="ORF">OHAE_5241</name>
</gene>
<dbReference type="InterPro" id="IPR019489">
    <property type="entry name" value="Clp_ATPase_C"/>
</dbReference>
<keyword evidence="5" id="KW-0378">Hydrolase</keyword>
<dbReference type="InterPro" id="IPR027417">
    <property type="entry name" value="P-loop_NTPase"/>
</dbReference>
<organism evidence="5 6">
    <name type="scientific">Ochrobactrum soli</name>
    <dbReference type="NCBI Taxonomy" id="2448455"/>
    <lineage>
        <taxon>Bacteria</taxon>
        <taxon>Pseudomonadati</taxon>
        <taxon>Pseudomonadota</taxon>
        <taxon>Alphaproteobacteria</taxon>
        <taxon>Hyphomicrobiales</taxon>
        <taxon>Brucellaceae</taxon>
        <taxon>Brucella/Ochrobactrum group</taxon>
        <taxon>Ochrobactrum</taxon>
    </lineage>
</organism>
<dbReference type="Gene3D" id="1.10.8.60">
    <property type="match status" value="1"/>
</dbReference>
<dbReference type="AlphaFoldDB" id="A0A2P9HET7"/>
<keyword evidence="5" id="KW-0645">Protease</keyword>
<dbReference type="GO" id="GO:0008233">
    <property type="term" value="F:peptidase activity"/>
    <property type="evidence" value="ECO:0007669"/>
    <property type="project" value="UniProtKB-KW"/>
</dbReference>
<dbReference type="GO" id="GO:0005737">
    <property type="term" value="C:cytoplasm"/>
    <property type="evidence" value="ECO:0007669"/>
    <property type="project" value="TreeGrafter"/>
</dbReference>